<evidence type="ECO:0000313" key="8">
    <source>
        <dbReference type="EMBL" id="RYR25085.1"/>
    </source>
</evidence>
<dbReference type="PANTHER" id="PTHR31669">
    <property type="entry name" value="PROTEIN FAR1-RELATED SEQUENCE 10-RELATED"/>
    <property type="match status" value="1"/>
</dbReference>
<evidence type="ECO:0000256" key="1">
    <source>
        <dbReference type="ARBA" id="ARBA00005889"/>
    </source>
</evidence>
<dbReference type="AlphaFoldDB" id="A0A445AF87"/>
<dbReference type="PANTHER" id="PTHR31669:SF283">
    <property type="entry name" value="PROTEIN FAR1-RELATED SEQUENCE"/>
    <property type="match status" value="1"/>
</dbReference>
<keyword evidence="6" id="KW-0539">Nucleus</keyword>
<dbReference type="InterPro" id="IPR007527">
    <property type="entry name" value="Znf_SWIM"/>
</dbReference>
<evidence type="ECO:0000256" key="4">
    <source>
        <dbReference type="ARBA" id="ARBA00022833"/>
    </source>
</evidence>
<feature type="domain" description="SWIM-type" evidence="7">
    <location>
        <begin position="363"/>
        <end position="399"/>
    </location>
</feature>
<dbReference type="GO" id="GO:0006355">
    <property type="term" value="P:regulation of DNA-templated transcription"/>
    <property type="evidence" value="ECO:0007669"/>
    <property type="project" value="UniProtKB-UniRule"/>
</dbReference>
<dbReference type="SMART" id="SM00575">
    <property type="entry name" value="ZnF_PMZ"/>
    <property type="match status" value="1"/>
</dbReference>
<dbReference type="Proteomes" id="UP000289738">
    <property type="component" value="Chromosome B02"/>
</dbReference>
<keyword evidence="4 6" id="KW-0862">Zinc</keyword>
<comment type="caution">
    <text evidence="8">The sequence shown here is derived from an EMBL/GenBank/DDBJ whole genome shotgun (WGS) entry which is preliminary data.</text>
</comment>
<dbReference type="GO" id="GO:0008270">
    <property type="term" value="F:zinc ion binding"/>
    <property type="evidence" value="ECO:0007669"/>
    <property type="project" value="UniProtKB-UniRule"/>
</dbReference>
<dbReference type="EMBL" id="SDMP01000012">
    <property type="protein sequence ID" value="RYR25085.1"/>
    <property type="molecule type" value="Genomic_DNA"/>
</dbReference>
<accession>A0A445AF87</accession>
<reference evidence="8 9" key="1">
    <citation type="submission" date="2019-01" db="EMBL/GenBank/DDBJ databases">
        <title>Sequencing of cultivated peanut Arachis hypogaea provides insights into genome evolution and oil improvement.</title>
        <authorList>
            <person name="Chen X."/>
        </authorList>
    </citation>
    <scope>NUCLEOTIDE SEQUENCE [LARGE SCALE GENOMIC DNA]</scope>
    <source>
        <strain evidence="9">cv. Fuhuasheng</strain>
        <tissue evidence="8">Leaves</tissue>
    </source>
</reference>
<sequence length="537" mass="63518">MFHFSFWCISELFSFLYDVDEQLVPKVEMTFNTLENAIKFYKDYSKIVGVSTRIRSTNKKKNKIKNQLIICSYVSSFTSLLSKSSRDLKQHRELSMSVRRTIENNEEVGIRPSKTYQSFVAAAGSSCEKLHHKRSIECFGTRGCKRIWEILIKNESEESEFFFELEFEVDQSIKIAFWANTRSRAAYEYFGDVISFDIIYNTNRNWNDFLMKYGLGDNKWLSGVYLELFEDRHLWILVYLDHYFWTRMRSTQRSKSMHAFLNKFIARTSLLIQFVKQYDNCLGSREQRERELDAANFHTVIPCATKSSIEAQFQYVYTLEKFRKVQAQFRGKVNCITISTHSALGYTVYEVVEQVSNSTFNKFAVTYDRISAEVKCQCLLFESRGILCRHSLSVLSFERVNKVSPRYILERWSKNVKRRHIHIKSGHDEFLLEPISKRFDNLVFRSQNICKFASEFEKLTAILHRAYDNVMVEMQEYKAKRKKNVRYLTKMLPSKILTSFKASTLEPFLWWFTTVVKFQPISWTCYELSVQRFSSIG</sequence>
<evidence type="ECO:0000256" key="6">
    <source>
        <dbReference type="RuleBase" id="RU367018"/>
    </source>
</evidence>
<dbReference type="PROSITE" id="PS50966">
    <property type="entry name" value="ZF_SWIM"/>
    <property type="match status" value="1"/>
</dbReference>
<gene>
    <name evidence="8" type="ORF">Ahy_B02g058712</name>
</gene>
<evidence type="ECO:0000256" key="3">
    <source>
        <dbReference type="ARBA" id="ARBA00022771"/>
    </source>
</evidence>
<dbReference type="Pfam" id="PF04434">
    <property type="entry name" value="SWIM"/>
    <property type="match status" value="1"/>
</dbReference>
<evidence type="ECO:0000256" key="5">
    <source>
        <dbReference type="PROSITE-ProRule" id="PRU00325"/>
    </source>
</evidence>
<protein>
    <recommendedName>
        <fullName evidence="6">Protein FAR1-RELATED SEQUENCE</fullName>
    </recommendedName>
</protein>
<keyword evidence="2 6" id="KW-0479">Metal-binding</keyword>
<dbReference type="InterPro" id="IPR031052">
    <property type="entry name" value="FHY3/FAR1"/>
</dbReference>
<dbReference type="InterPro" id="IPR006564">
    <property type="entry name" value="Znf_PMZ"/>
</dbReference>
<name>A0A445AF87_ARAHY</name>
<comment type="subcellular location">
    <subcellularLocation>
        <location evidence="6">Nucleus</location>
    </subcellularLocation>
</comment>
<comment type="similarity">
    <text evidence="1 6">Belongs to the FHY3/FAR1 family.</text>
</comment>
<keyword evidence="9" id="KW-1185">Reference proteome</keyword>
<proteinExistence type="inferred from homology"/>
<evidence type="ECO:0000313" key="9">
    <source>
        <dbReference type="Proteomes" id="UP000289738"/>
    </source>
</evidence>
<comment type="function">
    <text evidence="6">Putative transcription activator involved in regulating light control of development.</text>
</comment>
<keyword evidence="3 5" id="KW-0863">Zinc-finger</keyword>
<dbReference type="GO" id="GO:0005634">
    <property type="term" value="C:nucleus"/>
    <property type="evidence" value="ECO:0007669"/>
    <property type="project" value="UniProtKB-SubCell"/>
</dbReference>
<dbReference type="STRING" id="3818.A0A445AF87"/>
<organism evidence="8 9">
    <name type="scientific">Arachis hypogaea</name>
    <name type="common">Peanut</name>
    <dbReference type="NCBI Taxonomy" id="3818"/>
    <lineage>
        <taxon>Eukaryota</taxon>
        <taxon>Viridiplantae</taxon>
        <taxon>Streptophyta</taxon>
        <taxon>Embryophyta</taxon>
        <taxon>Tracheophyta</taxon>
        <taxon>Spermatophyta</taxon>
        <taxon>Magnoliopsida</taxon>
        <taxon>eudicotyledons</taxon>
        <taxon>Gunneridae</taxon>
        <taxon>Pentapetalae</taxon>
        <taxon>rosids</taxon>
        <taxon>fabids</taxon>
        <taxon>Fabales</taxon>
        <taxon>Fabaceae</taxon>
        <taxon>Papilionoideae</taxon>
        <taxon>50 kb inversion clade</taxon>
        <taxon>dalbergioids sensu lato</taxon>
        <taxon>Dalbergieae</taxon>
        <taxon>Pterocarpus clade</taxon>
        <taxon>Arachis</taxon>
    </lineage>
</organism>
<evidence type="ECO:0000259" key="7">
    <source>
        <dbReference type="PROSITE" id="PS50966"/>
    </source>
</evidence>
<evidence type="ECO:0000256" key="2">
    <source>
        <dbReference type="ARBA" id="ARBA00022723"/>
    </source>
</evidence>